<comment type="similarity">
    <text evidence="1">Belongs to the N(4)/N(6)-methyltransferase family.</text>
</comment>
<evidence type="ECO:0000313" key="8">
    <source>
        <dbReference type="EMBL" id="KDB52928.1"/>
    </source>
</evidence>
<reference evidence="8 9" key="1">
    <citation type="journal article" date="2014" name="FEMS Microbiol. Ecol.">
        <title>Sphaerotilus natans encrusted with nanoball-shaped Fe(III) oxide minerals formed by nitrate-reducing mixotrophic Fe(II) oxidation.</title>
        <authorList>
            <person name="Park S."/>
            <person name="Kim D.H."/>
            <person name="Lee J.H."/>
            <person name="Hur H.G."/>
        </authorList>
    </citation>
    <scope>NUCLEOTIDE SEQUENCE [LARGE SCALE GENOMIC DNA]</scope>
    <source>
        <strain evidence="8 9">DSM 6575</strain>
    </source>
</reference>
<keyword evidence="9" id="KW-1185">Reference proteome</keyword>
<dbReference type="EMBL" id="AZRA01000036">
    <property type="protein sequence ID" value="KDB52928.1"/>
    <property type="molecule type" value="Genomic_DNA"/>
</dbReference>
<dbReference type="GO" id="GO:0003677">
    <property type="term" value="F:DNA binding"/>
    <property type="evidence" value="ECO:0007669"/>
    <property type="project" value="InterPro"/>
</dbReference>
<evidence type="ECO:0000256" key="5">
    <source>
        <dbReference type="ARBA" id="ARBA00022691"/>
    </source>
</evidence>
<keyword evidence="5" id="KW-0949">S-adenosyl-L-methionine</keyword>
<keyword evidence="3 8" id="KW-0489">Methyltransferase</keyword>
<organism evidence="8 9">
    <name type="scientific">Sphaerotilus natans subsp. natans DSM 6575</name>
    <dbReference type="NCBI Taxonomy" id="1286631"/>
    <lineage>
        <taxon>Bacteria</taxon>
        <taxon>Pseudomonadati</taxon>
        <taxon>Pseudomonadota</taxon>
        <taxon>Betaproteobacteria</taxon>
        <taxon>Burkholderiales</taxon>
        <taxon>Sphaerotilaceae</taxon>
        <taxon>Sphaerotilus</taxon>
    </lineage>
</organism>
<dbReference type="GO" id="GO:0008170">
    <property type="term" value="F:N-methyltransferase activity"/>
    <property type="evidence" value="ECO:0007669"/>
    <property type="project" value="InterPro"/>
</dbReference>
<dbReference type="InterPro" id="IPR002052">
    <property type="entry name" value="DNA_methylase_N6_adenine_CS"/>
</dbReference>
<accession>A0A059KP85</accession>
<proteinExistence type="inferred from homology"/>
<dbReference type="PATRIC" id="fig|1286631.3.peg.1451"/>
<gene>
    <name evidence="8" type="ORF">X805_14710</name>
</gene>
<comment type="caution">
    <text evidence="8">The sequence shown here is derived from an EMBL/GenBank/DDBJ whole genome shotgun (WGS) entry which is preliminary data.</text>
</comment>
<name>A0A059KP85_9BURK</name>
<sequence length="648" mass="74203">MSKNTPAQQNLQLAAHEGATTSVEKYEFEPIKGYPMLNWRGKRPFTSTQYYPAQLKEVHGEEIDGWRNKIFWGDNLQVMSHLLKDFRGKVDLIYIDPPFDSKADYKLKIQAKGKQIFGNQSSIEEKQYGDIWSNDEYLQFMYERLVLLREILAPTGSLFLHCDWHRNHHLRCLLDEVFGANNFVNEIVWRRKGGTALGAMSRLSTATDRILWYAKSDAYLINPVFVPADQEYIDQQFRYKDKNGRRFMVNVLRSPSPRPNLIYDYKGYKTPPNGWAVPIETMRLWEAEGRLYFPESKDKQIYKKIYLDEYKGQQINDLWADISTLKGNNAEITGYPTQKPVEFLDRIIELAAPVGGLILDTFIGSGTTAVAAVQKGCRVISADINLGAIQTTSKRLISVADELRQAALGSEKKYYTGFEIHNVNRYDIFRNPVQAKELLIEALEVQKLEFNTVFDGEKDGRMVKIMPVNRIATRADLNELIAGFDYKSWERKQNENPNRPVEKILLVCMGHEPTLRAELELAAKPFKIDVEVVDILRDKANLEFKRDSQAKVSIKNGELVVEKFYPMNLLQKLSLQKESVDDWKELTESVLIDWNYDGAVLQPAVVDIPGKNEMVKGKYKVPGDAGTIRVKITDLLSESWEGSVANGD</sequence>
<evidence type="ECO:0000259" key="7">
    <source>
        <dbReference type="Pfam" id="PF01555"/>
    </source>
</evidence>
<dbReference type="PROSITE" id="PS00092">
    <property type="entry name" value="N6_MTASE"/>
    <property type="match status" value="1"/>
</dbReference>
<keyword evidence="4" id="KW-0808">Transferase</keyword>
<evidence type="ECO:0000256" key="4">
    <source>
        <dbReference type="ARBA" id="ARBA00022679"/>
    </source>
</evidence>
<dbReference type="EC" id="2.1.1.72" evidence="2"/>
<dbReference type="InterPro" id="IPR002295">
    <property type="entry name" value="N4/N6-MTase_EcoPI_Mod-like"/>
</dbReference>
<protein>
    <recommendedName>
        <fullName evidence="2">site-specific DNA-methyltransferase (adenine-specific)</fullName>
        <ecNumber evidence="2">2.1.1.72</ecNumber>
    </recommendedName>
</protein>
<comment type="catalytic activity">
    <reaction evidence="6">
        <text>a 2'-deoxyadenosine in DNA + S-adenosyl-L-methionine = an N(6)-methyl-2'-deoxyadenosine in DNA + S-adenosyl-L-homocysteine + H(+)</text>
        <dbReference type="Rhea" id="RHEA:15197"/>
        <dbReference type="Rhea" id="RHEA-COMP:12418"/>
        <dbReference type="Rhea" id="RHEA-COMP:12419"/>
        <dbReference type="ChEBI" id="CHEBI:15378"/>
        <dbReference type="ChEBI" id="CHEBI:57856"/>
        <dbReference type="ChEBI" id="CHEBI:59789"/>
        <dbReference type="ChEBI" id="CHEBI:90615"/>
        <dbReference type="ChEBI" id="CHEBI:90616"/>
        <dbReference type="EC" id="2.1.1.72"/>
    </reaction>
</comment>
<dbReference type="RefSeq" id="WP_037480117.1">
    <property type="nucleotide sequence ID" value="NZ_AZRA01000036.1"/>
</dbReference>
<evidence type="ECO:0000313" key="9">
    <source>
        <dbReference type="Proteomes" id="UP000026714"/>
    </source>
</evidence>
<dbReference type="AlphaFoldDB" id="A0A059KP85"/>
<evidence type="ECO:0000256" key="6">
    <source>
        <dbReference type="ARBA" id="ARBA00047942"/>
    </source>
</evidence>
<dbReference type="Gene3D" id="3.40.50.150">
    <property type="entry name" value="Vaccinia Virus protein VP39"/>
    <property type="match status" value="1"/>
</dbReference>
<feature type="domain" description="DNA methylase N-4/N-6" evidence="7">
    <location>
        <begin position="90"/>
        <end position="391"/>
    </location>
</feature>
<dbReference type="Proteomes" id="UP000026714">
    <property type="component" value="Unassembled WGS sequence"/>
</dbReference>
<dbReference type="SUPFAM" id="SSF53335">
    <property type="entry name" value="S-adenosyl-L-methionine-dependent methyltransferases"/>
    <property type="match status" value="1"/>
</dbReference>
<evidence type="ECO:0000256" key="2">
    <source>
        <dbReference type="ARBA" id="ARBA00011900"/>
    </source>
</evidence>
<dbReference type="Pfam" id="PF01555">
    <property type="entry name" value="N6_N4_Mtase"/>
    <property type="match status" value="1"/>
</dbReference>
<dbReference type="InterPro" id="IPR002941">
    <property type="entry name" value="DNA_methylase_N4/N6"/>
</dbReference>
<dbReference type="PRINTS" id="PR00506">
    <property type="entry name" value="D21N6MTFRASE"/>
</dbReference>
<dbReference type="InterPro" id="IPR029063">
    <property type="entry name" value="SAM-dependent_MTases_sf"/>
</dbReference>
<dbReference type="GO" id="GO:0032259">
    <property type="term" value="P:methylation"/>
    <property type="evidence" value="ECO:0007669"/>
    <property type="project" value="UniProtKB-KW"/>
</dbReference>
<evidence type="ECO:0000256" key="1">
    <source>
        <dbReference type="ARBA" id="ARBA00006594"/>
    </source>
</evidence>
<dbReference type="eggNOG" id="COG2189">
    <property type="taxonomic scope" value="Bacteria"/>
</dbReference>
<evidence type="ECO:0000256" key="3">
    <source>
        <dbReference type="ARBA" id="ARBA00022603"/>
    </source>
</evidence>
<dbReference type="GO" id="GO:0009007">
    <property type="term" value="F:site-specific DNA-methyltransferase (adenine-specific) activity"/>
    <property type="evidence" value="ECO:0007669"/>
    <property type="project" value="UniProtKB-EC"/>
</dbReference>
<dbReference type="STRING" id="34103.SAMN05421778_1373"/>